<feature type="region of interest" description="Disordered" evidence="1">
    <location>
        <begin position="159"/>
        <end position="285"/>
    </location>
</feature>
<feature type="transmembrane region" description="Helical" evidence="2">
    <location>
        <begin position="54"/>
        <end position="72"/>
    </location>
</feature>
<gene>
    <name evidence="3" type="ORF">AV656_01570</name>
</gene>
<accession>A0A165HHL9</accession>
<dbReference type="Proteomes" id="UP000076490">
    <property type="component" value="Unassembled WGS sequence"/>
</dbReference>
<sequence>MLDYIFLVIAAIILFPILFLLMQKGKAGKLLVTIASSGFFIALAGIYLQNQFTLYYSFLGMLGLSFAASVLIGKRAGEEAVADVPDVLVGPVDFREESFDSQMPRSEADEFELLVESIKDGSGSQMSLQAAETTAAADEESDEIHDELEISTPLKIQVTREESAASAETAKLGALREEPMQYEPEIPTSAEENAGLLTDDDELPVVGTPIQTSHEAPRGESGHPAPDWADEDDFLEEDLESWLSSRPDPPDEMQRENEEAEPEPDPFGLLSEEDLIVEDGQDGKQ</sequence>
<keyword evidence="2" id="KW-0472">Membrane</keyword>
<evidence type="ECO:0000313" key="3">
    <source>
        <dbReference type="EMBL" id="KZE39994.1"/>
    </source>
</evidence>
<proteinExistence type="predicted"/>
<evidence type="ECO:0000313" key="4">
    <source>
        <dbReference type="Proteomes" id="UP000076490"/>
    </source>
</evidence>
<feature type="compositionally biased region" description="Acidic residues" evidence="1">
    <location>
        <begin position="271"/>
        <end position="285"/>
    </location>
</feature>
<feature type="compositionally biased region" description="Basic and acidic residues" evidence="1">
    <location>
        <begin position="248"/>
        <end position="257"/>
    </location>
</feature>
<dbReference type="AlphaFoldDB" id="A0A165HHL9"/>
<dbReference type="EMBL" id="LQNT01000001">
    <property type="protein sequence ID" value="KZE39994.1"/>
    <property type="molecule type" value="Genomic_DNA"/>
</dbReference>
<reference evidence="3 4" key="1">
    <citation type="submission" date="2016-01" db="EMBL/GenBank/DDBJ databases">
        <title>Whole genome sequencing of Bhargavaea cecembensis T14.</title>
        <authorList>
            <person name="Hong K.W."/>
        </authorList>
    </citation>
    <scope>NUCLEOTIDE SEQUENCE [LARGE SCALE GENOMIC DNA]</scope>
    <source>
        <strain evidence="3 4">T14</strain>
    </source>
</reference>
<evidence type="ECO:0000256" key="2">
    <source>
        <dbReference type="SAM" id="Phobius"/>
    </source>
</evidence>
<feature type="compositionally biased region" description="Acidic residues" evidence="1">
    <location>
        <begin position="228"/>
        <end position="240"/>
    </location>
</feature>
<evidence type="ECO:0000256" key="1">
    <source>
        <dbReference type="SAM" id="MobiDB-lite"/>
    </source>
</evidence>
<keyword evidence="2" id="KW-1133">Transmembrane helix</keyword>
<dbReference type="OrthoDB" id="2449776at2"/>
<keyword evidence="2" id="KW-0812">Transmembrane</keyword>
<organism evidence="3 4">
    <name type="scientific">Bhargavaea cecembensis</name>
    <dbReference type="NCBI Taxonomy" id="394098"/>
    <lineage>
        <taxon>Bacteria</taxon>
        <taxon>Bacillati</taxon>
        <taxon>Bacillota</taxon>
        <taxon>Bacilli</taxon>
        <taxon>Bacillales</taxon>
        <taxon>Caryophanaceae</taxon>
        <taxon>Bhargavaea</taxon>
    </lineage>
</organism>
<feature type="region of interest" description="Disordered" evidence="1">
    <location>
        <begin position="122"/>
        <end position="144"/>
    </location>
</feature>
<feature type="transmembrane region" description="Helical" evidence="2">
    <location>
        <begin position="30"/>
        <end position="48"/>
    </location>
</feature>
<protein>
    <submittedName>
        <fullName evidence="3">Uncharacterized protein</fullName>
    </submittedName>
</protein>
<dbReference type="RefSeq" id="WP_063178152.1">
    <property type="nucleotide sequence ID" value="NZ_LQNT01000001.1"/>
</dbReference>
<comment type="caution">
    <text evidence="3">The sequence shown here is derived from an EMBL/GenBank/DDBJ whole genome shotgun (WGS) entry which is preliminary data.</text>
</comment>
<feature type="transmembrane region" description="Helical" evidence="2">
    <location>
        <begin position="6"/>
        <end position="23"/>
    </location>
</feature>
<name>A0A165HHL9_9BACL</name>